<dbReference type="InterPro" id="IPR037278">
    <property type="entry name" value="ARFGAP/RecO"/>
</dbReference>
<dbReference type="GO" id="GO:0008270">
    <property type="term" value="F:zinc ion binding"/>
    <property type="evidence" value="ECO:0007669"/>
    <property type="project" value="UniProtKB-KW"/>
</dbReference>
<evidence type="ECO:0000256" key="8">
    <source>
        <dbReference type="SAM" id="MobiDB-lite"/>
    </source>
</evidence>
<dbReference type="SUPFAM" id="SSF57863">
    <property type="entry name" value="ArfGap/RecO-like zinc finger"/>
    <property type="match status" value="1"/>
</dbReference>
<gene>
    <name evidence="11" type="ORF">CINC_LOCUS10257</name>
</gene>
<keyword evidence="3 7" id="KW-0863">Zinc-finger</keyword>
<evidence type="ECO:0000313" key="11">
    <source>
        <dbReference type="EMBL" id="CAD0195962.1"/>
    </source>
</evidence>
<feature type="region of interest" description="Disordered" evidence="8">
    <location>
        <begin position="687"/>
        <end position="725"/>
    </location>
</feature>
<dbReference type="InterPro" id="IPR017932">
    <property type="entry name" value="GATase_2_dom"/>
</dbReference>
<accession>A0A9N8PXE5</accession>
<dbReference type="FunFam" id="1.10.220.150:FF:000005">
    <property type="entry name" value="Arf-GAP domain and FG repeat-containing protein 1"/>
    <property type="match status" value="1"/>
</dbReference>
<keyword evidence="12" id="KW-1185">Reference proteome</keyword>
<keyword evidence="6" id="KW-0315">Glutamine amidotransferase</keyword>
<dbReference type="PANTHER" id="PTHR45937">
    <property type="entry name" value="ASPARAGINE SYNTHETASE DOMAIN-CONTAINING PROTEIN 1"/>
    <property type="match status" value="1"/>
</dbReference>
<dbReference type="GO" id="GO:0006529">
    <property type="term" value="P:asparagine biosynthetic process"/>
    <property type="evidence" value="ECO:0007669"/>
    <property type="project" value="UniProtKB-KW"/>
</dbReference>
<feature type="compositionally biased region" description="Polar residues" evidence="8">
    <location>
        <begin position="708"/>
        <end position="725"/>
    </location>
</feature>
<dbReference type="GO" id="GO:0004066">
    <property type="term" value="F:asparagine synthase (glutamine-hydrolyzing) activity"/>
    <property type="evidence" value="ECO:0007669"/>
    <property type="project" value="InterPro"/>
</dbReference>
<evidence type="ECO:0000256" key="3">
    <source>
        <dbReference type="ARBA" id="ARBA00022771"/>
    </source>
</evidence>
<feature type="domain" description="Glutamine amidotransferase type-2" evidence="10">
    <location>
        <begin position="2"/>
        <end position="223"/>
    </location>
</feature>
<dbReference type="InterPro" id="IPR051857">
    <property type="entry name" value="Asn_synthetase_domain"/>
</dbReference>
<dbReference type="PRINTS" id="PR00405">
    <property type="entry name" value="REVINTRACTNG"/>
</dbReference>
<evidence type="ECO:0000256" key="1">
    <source>
        <dbReference type="ARBA" id="ARBA00022605"/>
    </source>
</evidence>
<evidence type="ECO:0000256" key="5">
    <source>
        <dbReference type="ARBA" id="ARBA00022888"/>
    </source>
</evidence>
<dbReference type="Gene3D" id="3.40.50.620">
    <property type="entry name" value="HUPs"/>
    <property type="match status" value="1"/>
</dbReference>
<dbReference type="InterPro" id="IPR038508">
    <property type="entry name" value="ArfGAP_dom_sf"/>
</dbReference>
<dbReference type="SMART" id="SM00105">
    <property type="entry name" value="ArfGap"/>
    <property type="match status" value="1"/>
</dbReference>
<evidence type="ECO:0000259" key="9">
    <source>
        <dbReference type="PROSITE" id="PS50115"/>
    </source>
</evidence>
<dbReference type="InterPro" id="IPR001164">
    <property type="entry name" value="ArfGAP_dom"/>
</dbReference>
<name>A0A9N8PXE5_CHRIL</name>
<dbReference type="CDD" id="cd01991">
    <property type="entry name" value="Asn_synthase_B_C"/>
    <property type="match status" value="1"/>
</dbReference>
<dbReference type="OrthoDB" id="10252281at2759"/>
<evidence type="ECO:0000256" key="6">
    <source>
        <dbReference type="ARBA" id="ARBA00022962"/>
    </source>
</evidence>
<dbReference type="Pfam" id="PF00733">
    <property type="entry name" value="Asn_synthase"/>
    <property type="match status" value="1"/>
</dbReference>
<proteinExistence type="predicted"/>
<dbReference type="Gene3D" id="3.60.20.10">
    <property type="entry name" value="Glutamine Phosphoribosylpyrophosphate, subunit 1, domain 1"/>
    <property type="match status" value="1"/>
</dbReference>
<dbReference type="GO" id="GO:0005096">
    <property type="term" value="F:GTPase activator activity"/>
    <property type="evidence" value="ECO:0007669"/>
    <property type="project" value="InterPro"/>
</dbReference>
<dbReference type="PROSITE" id="PS50115">
    <property type="entry name" value="ARFGAP"/>
    <property type="match status" value="1"/>
</dbReference>
<dbReference type="PANTHER" id="PTHR45937:SF1">
    <property type="entry name" value="ASPARAGINE SYNTHETASE DOMAIN-CONTAINING PROTEIN 1"/>
    <property type="match status" value="1"/>
</dbReference>
<evidence type="ECO:0000256" key="2">
    <source>
        <dbReference type="ARBA" id="ARBA00022723"/>
    </source>
</evidence>
<dbReference type="InterPro" id="IPR014729">
    <property type="entry name" value="Rossmann-like_a/b/a_fold"/>
</dbReference>
<dbReference type="CDD" id="cd08838">
    <property type="entry name" value="ArfGap_AGFG"/>
    <property type="match status" value="1"/>
</dbReference>
<sequence>MCGILCQICFSKTSSTKDSSILDRIKNRGPDCQHSLEISIDDRISAFFCGAVLWMQGIKLTPQPLENEQGILLYNGDIFDETWDFTVSDTQTIMDKLCDKTEISEDHIINQLKQLKGPFAIIFYDKANKKLYFTRDRIGRSSLLFHKNDNSIILSNALGREYECVEIPATHIQILDLKTNKITLCSWNDELYSSEELSIEEWLNDLQKKQSLPDDEFHFKLKDEIFTEEDEVVKYITNISLQIKCKVTAMKKLLEHNIIRDTVLKVTELLEHSIKLRLNRQPNKCKKCLSNNFSVEESCNHCTVGVLFSGGLDCTILALLADKYLPKEQSIDLINVAFKKDDKGTYDVPDRLTGRQSLEELRKLCPVRKWVFREVNVPKDETEELQENIIGDLVYPRQTILDESLGTALWFAARGQDQTDTSTSRVLLVGSGADELFGGYIRHRNAYKRQGWQGLSKELQLDWSRISFRNLARDNRVICDHGRQPRMPYLDEDFANYVLQLKPWLRCFPSEDLSMGIGDKLTLRLVAFHLGLIEAAILPKRALQFGSRIANKKEKGSDVIKMAANRRKQDDKNLEILRELISLNGNKYCLDCNQRGPTYVNTTIGSFVCSKCSGMLRGLTPPHRVKSISMATFTPEEIEFIKARGNDYCRRVWLGLYEGESVNFTDEQSVKDFMSDKYEKKRYYLDSAANSNPPVNGSSIKNKPKVKTGNNASGSTPLISISPQTSKNAVNNNTVVQTAKVVNNLVPATNNMSYRPHPVNSQPLMNTVNVAPVPAAVPAPVPDFPVDFSTANIYNSSQFNSSMNNNFSSPSMTSQAFNAFSPPAPPANDRYAALADLDLALRQQNMKHMEENIVNNKNPFQSTTTNDLFANKNPFFNGGWSTNTASVPVNPFMQPTNNGGFVNSKNPFL</sequence>
<organism evidence="11 12">
    <name type="scientific">Chrysodeixis includens</name>
    <name type="common">Soybean looper</name>
    <name type="synonym">Pseudoplusia includens</name>
    <dbReference type="NCBI Taxonomy" id="689277"/>
    <lineage>
        <taxon>Eukaryota</taxon>
        <taxon>Metazoa</taxon>
        <taxon>Ecdysozoa</taxon>
        <taxon>Arthropoda</taxon>
        <taxon>Hexapoda</taxon>
        <taxon>Insecta</taxon>
        <taxon>Pterygota</taxon>
        <taxon>Neoptera</taxon>
        <taxon>Endopterygota</taxon>
        <taxon>Lepidoptera</taxon>
        <taxon>Glossata</taxon>
        <taxon>Ditrysia</taxon>
        <taxon>Noctuoidea</taxon>
        <taxon>Noctuidae</taxon>
        <taxon>Plusiinae</taxon>
        <taxon>Chrysodeixis</taxon>
    </lineage>
</organism>
<evidence type="ECO:0000259" key="10">
    <source>
        <dbReference type="PROSITE" id="PS51278"/>
    </source>
</evidence>
<keyword evidence="1" id="KW-0028">Amino-acid biosynthesis</keyword>
<reference evidence="11" key="1">
    <citation type="submission" date="2021-12" db="EMBL/GenBank/DDBJ databases">
        <authorList>
            <person name="King R."/>
        </authorList>
    </citation>
    <scope>NUCLEOTIDE SEQUENCE</scope>
</reference>
<evidence type="ECO:0000256" key="4">
    <source>
        <dbReference type="ARBA" id="ARBA00022833"/>
    </source>
</evidence>
<keyword evidence="2" id="KW-0479">Metal-binding</keyword>
<dbReference type="InterPro" id="IPR001962">
    <property type="entry name" value="Asn_synthase"/>
</dbReference>
<dbReference type="EMBL" id="LR824007">
    <property type="protein sequence ID" value="CAD0195962.1"/>
    <property type="molecule type" value="Genomic_DNA"/>
</dbReference>
<feature type="compositionally biased region" description="Polar residues" evidence="8">
    <location>
        <begin position="688"/>
        <end position="701"/>
    </location>
</feature>
<dbReference type="SUPFAM" id="SSF52402">
    <property type="entry name" value="Adenine nucleotide alpha hydrolases-like"/>
    <property type="match status" value="1"/>
</dbReference>
<dbReference type="PROSITE" id="PS51278">
    <property type="entry name" value="GATASE_TYPE_2"/>
    <property type="match status" value="1"/>
</dbReference>
<keyword evidence="5" id="KW-0061">Asparagine biosynthesis</keyword>
<protein>
    <recommendedName>
        <fullName evidence="13">Asparagine synthetase domain-containing protein 1</fullName>
    </recommendedName>
</protein>
<evidence type="ECO:0008006" key="13">
    <source>
        <dbReference type="Google" id="ProtNLM"/>
    </source>
</evidence>
<evidence type="ECO:0000313" key="12">
    <source>
        <dbReference type="Proteomes" id="UP001154114"/>
    </source>
</evidence>
<dbReference type="SUPFAM" id="SSF56235">
    <property type="entry name" value="N-terminal nucleophile aminohydrolases (Ntn hydrolases)"/>
    <property type="match status" value="1"/>
</dbReference>
<dbReference type="AlphaFoldDB" id="A0A9N8PXE5"/>
<dbReference type="Gene3D" id="1.10.220.150">
    <property type="entry name" value="Arf GTPase activating protein"/>
    <property type="match status" value="1"/>
</dbReference>
<dbReference type="InterPro" id="IPR029055">
    <property type="entry name" value="Ntn_hydrolases_N"/>
</dbReference>
<evidence type="ECO:0000256" key="7">
    <source>
        <dbReference type="PROSITE-ProRule" id="PRU00288"/>
    </source>
</evidence>
<dbReference type="Pfam" id="PF13537">
    <property type="entry name" value="GATase_7"/>
    <property type="match status" value="1"/>
</dbReference>
<dbReference type="Proteomes" id="UP001154114">
    <property type="component" value="Chromosome 4"/>
</dbReference>
<feature type="domain" description="Arf-GAP" evidence="9">
    <location>
        <begin position="571"/>
        <end position="691"/>
    </location>
</feature>
<keyword evidence="4" id="KW-0862">Zinc</keyword>
<dbReference type="Pfam" id="PF01412">
    <property type="entry name" value="ArfGap"/>
    <property type="match status" value="1"/>
</dbReference>